<dbReference type="PROSITE" id="PS50885">
    <property type="entry name" value="HAMP"/>
    <property type="match status" value="1"/>
</dbReference>
<evidence type="ECO:0000256" key="2">
    <source>
        <dbReference type="ARBA" id="ARBA00029447"/>
    </source>
</evidence>
<evidence type="ECO:0000313" key="9">
    <source>
        <dbReference type="Proteomes" id="UP001528673"/>
    </source>
</evidence>
<dbReference type="SUPFAM" id="SSF58104">
    <property type="entry name" value="Methyl-accepting chemotaxis protein (MCP) signaling domain"/>
    <property type="match status" value="1"/>
</dbReference>
<evidence type="ECO:0000313" key="8">
    <source>
        <dbReference type="EMBL" id="MDD0837121.1"/>
    </source>
</evidence>
<dbReference type="PRINTS" id="PR00260">
    <property type="entry name" value="CHEMTRNSDUCR"/>
</dbReference>
<keyword evidence="5" id="KW-0472">Membrane</keyword>
<dbReference type="SMART" id="SM00283">
    <property type="entry name" value="MA"/>
    <property type="match status" value="1"/>
</dbReference>
<feature type="domain" description="HAMP" evidence="7">
    <location>
        <begin position="216"/>
        <end position="268"/>
    </location>
</feature>
<dbReference type="Pfam" id="PF00672">
    <property type="entry name" value="HAMP"/>
    <property type="match status" value="1"/>
</dbReference>
<protein>
    <submittedName>
        <fullName evidence="8">Methyl-accepting chemotaxis protein</fullName>
    </submittedName>
</protein>
<keyword evidence="5" id="KW-0812">Transmembrane</keyword>
<dbReference type="SMART" id="SM00304">
    <property type="entry name" value="HAMP"/>
    <property type="match status" value="1"/>
</dbReference>
<keyword evidence="3" id="KW-0807">Transducer</keyword>
<dbReference type="PANTHER" id="PTHR43531">
    <property type="entry name" value="PROTEIN ICFG"/>
    <property type="match status" value="1"/>
</dbReference>
<reference evidence="8 9" key="1">
    <citation type="submission" date="2023-02" db="EMBL/GenBank/DDBJ databases">
        <title>Bacterial whole genomic sequence of Curvibacter sp. HBC61.</title>
        <authorList>
            <person name="Le V."/>
            <person name="Ko S.-R."/>
            <person name="Ahn C.-Y."/>
            <person name="Oh H.-M."/>
        </authorList>
    </citation>
    <scope>NUCLEOTIDE SEQUENCE [LARGE SCALE GENOMIC DNA]</scope>
    <source>
        <strain evidence="8 9">HBC61</strain>
    </source>
</reference>
<comment type="caution">
    <text evidence="8">The sequence shown here is derived from an EMBL/GenBank/DDBJ whole genome shotgun (WGS) entry which is preliminary data.</text>
</comment>
<keyword evidence="9" id="KW-1185">Reference proteome</keyword>
<dbReference type="InterPro" id="IPR003660">
    <property type="entry name" value="HAMP_dom"/>
</dbReference>
<dbReference type="RefSeq" id="WP_273948001.1">
    <property type="nucleotide sequence ID" value="NZ_JAQSIP010000001.1"/>
</dbReference>
<dbReference type="InterPro" id="IPR004089">
    <property type="entry name" value="MCPsignal_dom"/>
</dbReference>
<dbReference type="Pfam" id="PF12729">
    <property type="entry name" value="4HB_MCP_1"/>
    <property type="match status" value="1"/>
</dbReference>
<sequence>MHALRQFKIGARLGLAFAAVLLLLSLLGGFGIYQMSRANFYAKDLGTNWLPSIKVLGDIRASLNEARRASLRHSLESTPEGKQNQKRIHDEAVQTRLPKLFALYESLIASPEEKQLYDNFQRDWAAFLTLEERQLTLSSGAEAQREEARQLAVGEAARTFSAVLAAVNRSVEINVAGADSATQSAELSFRQSLWVSMGVIAVALAIGALLAVLVTRSITQPLRTGVSVAEAVAQGDLRSHFDVQGRDEPADLLRALQHMNERLVDIVGQVRLSSDSIATGSAEIATGNADLSQRTEQQASNLEETAASMEELNSTVKTNAETAVQASRLANDATRAAEQGGTVVGQVVATMQDISASSKKIADIIGVIDGIAFQTNILALNAAVEAARAGEQGRGFAVVASEVRSLAGRSAEAAKEIKSLISASVETVENGTALVDEAGRSMDGIVDQVKRVSALINEISNASLEQSSGINQIGDAVNQLDQVTQQNAALVEQSAAAADSLKTQSQRLAELVSVFQLSGEVAHGLRAAPSRALASSQRPALGHQTPHALGDSSWSSH</sequence>
<dbReference type="Pfam" id="PF00015">
    <property type="entry name" value="MCPsignal"/>
    <property type="match status" value="1"/>
</dbReference>
<keyword evidence="5" id="KW-1133">Transmembrane helix</keyword>
<accession>A0ABT5MSU1</accession>
<dbReference type="PANTHER" id="PTHR43531:SF14">
    <property type="entry name" value="METHYL-ACCEPTING CHEMOTAXIS PROTEIN I-RELATED"/>
    <property type="match status" value="1"/>
</dbReference>
<gene>
    <name evidence="8" type="ORF">PSQ40_00910</name>
</gene>
<dbReference type="InterPro" id="IPR024478">
    <property type="entry name" value="HlyB_4HB_MCP"/>
</dbReference>
<feature type="region of interest" description="Disordered" evidence="4">
    <location>
        <begin position="533"/>
        <end position="557"/>
    </location>
</feature>
<evidence type="ECO:0000259" key="6">
    <source>
        <dbReference type="PROSITE" id="PS50111"/>
    </source>
</evidence>
<dbReference type="CDD" id="cd11386">
    <property type="entry name" value="MCP_signal"/>
    <property type="match status" value="1"/>
</dbReference>
<evidence type="ECO:0000256" key="1">
    <source>
        <dbReference type="ARBA" id="ARBA00022481"/>
    </source>
</evidence>
<comment type="similarity">
    <text evidence="2">Belongs to the methyl-accepting chemotaxis (MCP) protein family.</text>
</comment>
<evidence type="ECO:0000256" key="5">
    <source>
        <dbReference type="SAM" id="Phobius"/>
    </source>
</evidence>
<evidence type="ECO:0000256" key="3">
    <source>
        <dbReference type="PROSITE-ProRule" id="PRU00284"/>
    </source>
</evidence>
<dbReference type="CDD" id="cd06225">
    <property type="entry name" value="HAMP"/>
    <property type="match status" value="1"/>
</dbReference>
<name>A0ABT5MSU1_9BURK</name>
<dbReference type="EMBL" id="JAQSIP010000001">
    <property type="protein sequence ID" value="MDD0837121.1"/>
    <property type="molecule type" value="Genomic_DNA"/>
</dbReference>
<dbReference type="Gene3D" id="1.10.287.950">
    <property type="entry name" value="Methyl-accepting chemotaxis protein"/>
    <property type="match status" value="1"/>
</dbReference>
<organism evidence="8 9">
    <name type="scientific">Curvibacter cyanobacteriorum</name>
    <dbReference type="NCBI Taxonomy" id="3026422"/>
    <lineage>
        <taxon>Bacteria</taxon>
        <taxon>Pseudomonadati</taxon>
        <taxon>Pseudomonadota</taxon>
        <taxon>Betaproteobacteria</taxon>
        <taxon>Burkholderiales</taxon>
        <taxon>Comamonadaceae</taxon>
        <taxon>Curvibacter</taxon>
    </lineage>
</organism>
<dbReference type="InterPro" id="IPR004090">
    <property type="entry name" value="Chemotax_Me-accpt_rcpt"/>
</dbReference>
<keyword evidence="1" id="KW-0488">Methylation</keyword>
<feature type="transmembrane region" description="Helical" evidence="5">
    <location>
        <begin position="193"/>
        <end position="214"/>
    </location>
</feature>
<dbReference type="PROSITE" id="PS50111">
    <property type="entry name" value="CHEMOTAXIS_TRANSDUC_2"/>
    <property type="match status" value="1"/>
</dbReference>
<dbReference type="InterPro" id="IPR051310">
    <property type="entry name" value="MCP_chemotaxis"/>
</dbReference>
<evidence type="ECO:0000256" key="4">
    <source>
        <dbReference type="SAM" id="MobiDB-lite"/>
    </source>
</evidence>
<evidence type="ECO:0000259" key="7">
    <source>
        <dbReference type="PROSITE" id="PS50885"/>
    </source>
</evidence>
<proteinExistence type="inferred from homology"/>
<dbReference type="Proteomes" id="UP001528673">
    <property type="component" value="Unassembled WGS sequence"/>
</dbReference>
<feature type="domain" description="Methyl-accepting transducer" evidence="6">
    <location>
        <begin position="273"/>
        <end position="502"/>
    </location>
</feature>